<evidence type="ECO:0000313" key="3">
    <source>
        <dbReference type="EMBL" id="RJO61012.1"/>
    </source>
</evidence>
<feature type="transmembrane region" description="Helical" evidence="2">
    <location>
        <begin position="67"/>
        <end position="100"/>
    </location>
</feature>
<feature type="coiled-coil region" evidence="1">
    <location>
        <begin position="346"/>
        <end position="395"/>
    </location>
</feature>
<accession>A0A419DD62</accession>
<dbReference type="PANTHER" id="PTHR35531">
    <property type="entry name" value="INNER MEMBRANE PROTEIN YBCI-RELATED"/>
    <property type="match status" value="1"/>
</dbReference>
<feature type="transmembrane region" description="Helical" evidence="2">
    <location>
        <begin position="138"/>
        <end position="158"/>
    </location>
</feature>
<organism evidence="3 4">
    <name type="scientific">candidate division WS5 bacterium</name>
    <dbReference type="NCBI Taxonomy" id="2093353"/>
    <lineage>
        <taxon>Bacteria</taxon>
        <taxon>candidate division WS5</taxon>
    </lineage>
</organism>
<reference evidence="3 4" key="1">
    <citation type="journal article" date="2017" name="ISME J.">
        <title>Energy and carbon metabolisms in a deep terrestrial subsurface fluid microbial community.</title>
        <authorList>
            <person name="Momper L."/>
            <person name="Jungbluth S.P."/>
            <person name="Lee M.D."/>
            <person name="Amend J.P."/>
        </authorList>
    </citation>
    <scope>NUCLEOTIDE SEQUENCE [LARGE SCALE GENOMIC DNA]</scope>
    <source>
        <strain evidence="3">SURF_29</strain>
    </source>
</reference>
<protein>
    <recommendedName>
        <fullName evidence="5">Metal-dependent hydrolase</fullName>
    </recommendedName>
</protein>
<dbReference type="EMBL" id="QZJW01000034">
    <property type="protein sequence ID" value="RJO61012.1"/>
    <property type="molecule type" value="Genomic_DNA"/>
</dbReference>
<evidence type="ECO:0000256" key="2">
    <source>
        <dbReference type="SAM" id="Phobius"/>
    </source>
</evidence>
<dbReference type="Pfam" id="PF04307">
    <property type="entry name" value="YdjM"/>
    <property type="match status" value="1"/>
</dbReference>
<keyword evidence="2" id="KW-1133">Transmembrane helix</keyword>
<name>A0A419DD62_9BACT</name>
<proteinExistence type="predicted"/>
<comment type="caution">
    <text evidence="3">The sequence shown here is derived from an EMBL/GenBank/DDBJ whole genome shotgun (WGS) entry which is preliminary data.</text>
</comment>
<feature type="transmembrane region" description="Helical" evidence="2">
    <location>
        <begin position="12"/>
        <end position="33"/>
    </location>
</feature>
<dbReference type="AlphaFoldDB" id="A0A419DD62"/>
<evidence type="ECO:0008006" key="5">
    <source>
        <dbReference type="Google" id="ProtNLM"/>
    </source>
</evidence>
<dbReference type="InterPro" id="IPR007404">
    <property type="entry name" value="YdjM-like"/>
</dbReference>
<sequence length="426" mass="48277">MTSATHYAFSYLLCSAAGVPHVVALPASLVALLPDIDHPQSLIGRIFPFASKYLLRKYGHRTVTHSLFAILAVAVILSPALFFSGAVYGSLVLAFASHIFIDLFNMSGVKLLAPFSQKEYISFRTPELRVLVSSWKEYAVLFVIVFLSFTVSGEAFSLTRAVRSVSKLFYRHYDGAVTDYQNNSEYLCTAKVEYFNHTTTRMVTEHFIVLNMYSEKMYGLRIKSPGDTNDIIPTKEGRTILKKADINEIEITRTARRMNTKILSGSDLSGLAEIPAGSFVSGTIVIKNYNPELKNTDYIRLDHTPSSATITITCAMPQELGDIIRLDKEREREIRSLKSKTSAYQIDRLNDEEALIKRRLIALQRKGFYENYLEINRLNSELKKVEARIDTLKMREASGADVDTLMKIEKMEKDFNAEYKVYLFQL</sequence>
<evidence type="ECO:0000313" key="4">
    <source>
        <dbReference type="Proteomes" id="UP000285655"/>
    </source>
</evidence>
<keyword evidence="2" id="KW-0472">Membrane</keyword>
<dbReference type="Proteomes" id="UP000285655">
    <property type="component" value="Unassembled WGS sequence"/>
</dbReference>
<gene>
    <name evidence="3" type="ORF">C4544_04000</name>
</gene>
<dbReference type="PANTHER" id="PTHR35531:SF1">
    <property type="entry name" value="INNER MEMBRANE PROTEIN YBCI-RELATED"/>
    <property type="match status" value="1"/>
</dbReference>
<evidence type="ECO:0000256" key="1">
    <source>
        <dbReference type="SAM" id="Coils"/>
    </source>
</evidence>
<keyword evidence="1" id="KW-0175">Coiled coil</keyword>
<keyword evidence="2" id="KW-0812">Transmembrane</keyword>